<feature type="compositionally biased region" description="Basic and acidic residues" evidence="1">
    <location>
        <begin position="254"/>
        <end position="274"/>
    </location>
</feature>
<feature type="compositionally biased region" description="Basic and acidic residues" evidence="1">
    <location>
        <begin position="414"/>
        <end position="436"/>
    </location>
</feature>
<sequence>MDLWQAANEAGGQEADGADNLAGIIDGSNIHPAGEVGRQAGIDVNSNACPSPILGPSETNDPVLMAHGSAHDGAEDNILMPTPSIPVLDLPEALKSSAPPQSPPGGNGDDAASSPDVEIEGDVDMRPNTNEDISPQLIPTLTRPQAPLIRAKNVSISGSIPISTRFTPMLNGQELPLDSIPNSLRHLQSLSNSVTSSTLRPRQDVLEYLGSIGNTTLRPPIDRLTTRAVPLRSSSHSGSVTIMPGDRNGDEDDIIKRRERRADEDAERERKEAEMSFNSRMRQFERDLRTQTTEGGSSSSSSGAEGIDGVREEMINVIAPKRIKRGDPSANLDSAKVDPSTEANNNEMGRETATRTGGIGTRTGIDEVEVEWCFFCGEERIRSEMTMRQVTLEQRKAMRARALDPLLDDDDGTDGTRSERSEPDHRSEGTNEDISRTRHGKNNNRNEEQTWQWVCSDGCGVDDKLQLGTNLSDPLSQRD</sequence>
<gene>
    <name evidence="2" type="ORF">I316_01186</name>
</gene>
<proteinExistence type="predicted"/>
<feature type="region of interest" description="Disordered" evidence="1">
    <location>
        <begin position="324"/>
        <end position="361"/>
    </location>
</feature>
<evidence type="ECO:0000313" key="2">
    <source>
        <dbReference type="EMBL" id="OCF37277.1"/>
    </source>
</evidence>
<dbReference type="OrthoDB" id="2596991at2759"/>
<reference evidence="3" key="2">
    <citation type="submission" date="2013-12" db="EMBL/GenBank/DDBJ databases">
        <title>Evolution of pathogenesis and genome organization in the Tremellales.</title>
        <authorList>
            <person name="Cuomo C."/>
            <person name="Litvintseva A."/>
            <person name="Heitman J."/>
            <person name="Chen Y."/>
            <person name="Sun S."/>
            <person name="Springer D."/>
            <person name="Dromer F."/>
            <person name="Young S."/>
            <person name="Zeng Q."/>
            <person name="Chapman S."/>
            <person name="Gujja S."/>
            <person name="Saif S."/>
            <person name="Birren B."/>
        </authorList>
    </citation>
    <scope>NUCLEOTIDE SEQUENCE [LARGE SCALE GENOMIC DNA]</scope>
    <source>
        <strain evidence="3">BCC8398</strain>
    </source>
</reference>
<name>A0A1B9H219_9TREE</name>
<feature type="region of interest" description="Disordered" evidence="1">
    <location>
        <begin position="401"/>
        <end position="449"/>
    </location>
</feature>
<organism evidence="2 3">
    <name type="scientific">Kwoniella heveanensis BCC8398</name>
    <dbReference type="NCBI Taxonomy" id="1296120"/>
    <lineage>
        <taxon>Eukaryota</taxon>
        <taxon>Fungi</taxon>
        <taxon>Dikarya</taxon>
        <taxon>Basidiomycota</taxon>
        <taxon>Agaricomycotina</taxon>
        <taxon>Tremellomycetes</taxon>
        <taxon>Tremellales</taxon>
        <taxon>Cryptococcaceae</taxon>
        <taxon>Kwoniella</taxon>
    </lineage>
</organism>
<feature type="region of interest" description="Disordered" evidence="1">
    <location>
        <begin position="49"/>
        <end position="69"/>
    </location>
</feature>
<protein>
    <submittedName>
        <fullName evidence="2">Uncharacterized protein</fullName>
    </submittedName>
</protein>
<dbReference type="AlphaFoldDB" id="A0A1B9H219"/>
<accession>A0A1B9H219</accession>
<keyword evidence="3" id="KW-1185">Reference proteome</keyword>
<feature type="region of interest" description="Disordered" evidence="1">
    <location>
        <begin position="231"/>
        <end position="308"/>
    </location>
</feature>
<feature type="region of interest" description="Disordered" evidence="1">
    <location>
        <begin position="93"/>
        <end position="136"/>
    </location>
</feature>
<reference evidence="2 3" key="1">
    <citation type="submission" date="2013-07" db="EMBL/GenBank/DDBJ databases">
        <title>The Genome Sequence of Cryptococcus heveanensis BCC8398.</title>
        <authorList>
            <consortium name="The Broad Institute Genome Sequencing Platform"/>
            <person name="Cuomo C."/>
            <person name="Litvintseva A."/>
            <person name="Chen Y."/>
            <person name="Heitman J."/>
            <person name="Sun S."/>
            <person name="Springer D."/>
            <person name="Dromer F."/>
            <person name="Young S.K."/>
            <person name="Zeng Q."/>
            <person name="Gargeya S."/>
            <person name="Fitzgerald M."/>
            <person name="Abouelleil A."/>
            <person name="Alvarado L."/>
            <person name="Berlin A.M."/>
            <person name="Chapman S.B."/>
            <person name="Dewar J."/>
            <person name="Goldberg J."/>
            <person name="Griggs A."/>
            <person name="Gujja S."/>
            <person name="Hansen M."/>
            <person name="Howarth C."/>
            <person name="Imamovic A."/>
            <person name="Larimer J."/>
            <person name="McCowan C."/>
            <person name="Murphy C."/>
            <person name="Pearson M."/>
            <person name="Priest M."/>
            <person name="Roberts A."/>
            <person name="Saif S."/>
            <person name="Shea T."/>
            <person name="Sykes S."/>
            <person name="Wortman J."/>
            <person name="Nusbaum C."/>
            <person name="Birren B."/>
        </authorList>
    </citation>
    <scope>NUCLEOTIDE SEQUENCE [LARGE SCALE GENOMIC DNA]</scope>
    <source>
        <strain evidence="2 3">BCC8398</strain>
    </source>
</reference>
<feature type="compositionally biased region" description="Polar residues" evidence="1">
    <location>
        <begin position="127"/>
        <end position="136"/>
    </location>
</feature>
<evidence type="ECO:0000313" key="3">
    <source>
        <dbReference type="Proteomes" id="UP000092666"/>
    </source>
</evidence>
<evidence type="ECO:0000256" key="1">
    <source>
        <dbReference type="SAM" id="MobiDB-lite"/>
    </source>
</evidence>
<dbReference type="Proteomes" id="UP000092666">
    <property type="component" value="Unassembled WGS sequence"/>
</dbReference>
<dbReference type="EMBL" id="KI669493">
    <property type="protein sequence ID" value="OCF37277.1"/>
    <property type="molecule type" value="Genomic_DNA"/>
</dbReference>